<gene>
    <name evidence="1" type="ORF">GCM10010393_14180</name>
</gene>
<keyword evidence="2" id="KW-1185">Reference proteome</keyword>
<comment type="caution">
    <text evidence="1">The sequence shown here is derived from an EMBL/GenBank/DDBJ whole genome shotgun (WGS) entry which is preliminary data.</text>
</comment>
<reference evidence="1 2" key="1">
    <citation type="journal article" date="2019" name="Int. J. Syst. Evol. Microbiol.">
        <title>The Global Catalogue of Microorganisms (GCM) 10K type strain sequencing project: providing services to taxonomists for standard genome sequencing and annotation.</title>
        <authorList>
            <consortium name="The Broad Institute Genomics Platform"/>
            <consortium name="The Broad Institute Genome Sequencing Center for Infectious Disease"/>
            <person name="Wu L."/>
            <person name="Ma J."/>
        </authorList>
    </citation>
    <scope>NUCLEOTIDE SEQUENCE [LARGE SCALE GENOMIC DNA]</scope>
    <source>
        <strain evidence="1 2">JCM 5062</strain>
    </source>
</reference>
<dbReference type="EMBL" id="BAAASR010000006">
    <property type="protein sequence ID" value="GAA2484402.1"/>
    <property type="molecule type" value="Genomic_DNA"/>
</dbReference>
<protein>
    <submittedName>
        <fullName evidence="1">Uncharacterized protein</fullName>
    </submittedName>
</protein>
<dbReference type="Proteomes" id="UP001499942">
    <property type="component" value="Unassembled WGS sequence"/>
</dbReference>
<evidence type="ECO:0000313" key="2">
    <source>
        <dbReference type="Proteomes" id="UP001499942"/>
    </source>
</evidence>
<accession>A0ABN3LI97</accession>
<name>A0ABN3LI97_9ACTN</name>
<proteinExistence type="predicted"/>
<evidence type="ECO:0000313" key="1">
    <source>
        <dbReference type="EMBL" id="GAA2484402.1"/>
    </source>
</evidence>
<sequence length="67" mass="6978">MASPAAVASIRLVARFLCGVADICPLAVNKFGKAERSLESTRVAQQGLAGYKPVAIGHRHPVVGSYA</sequence>
<organism evidence="1 2">
    <name type="scientific">Streptomyces gobitricini</name>
    <dbReference type="NCBI Taxonomy" id="68211"/>
    <lineage>
        <taxon>Bacteria</taxon>
        <taxon>Bacillati</taxon>
        <taxon>Actinomycetota</taxon>
        <taxon>Actinomycetes</taxon>
        <taxon>Kitasatosporales</taxon>
        <taxon>Streptomycetaceae</taxon>
        <taxon>Streptomyces</taxon>
    </lineage>
</organism>